<evidence type="ECO:0000259" key="2">
    <source>
        <dbReference type="Pfam" id="PF01266"/>
    </source>
</evidence>
<keyword evidence="4" id="KW-1185">Reference proteome</keyword>
<dbReference type="Gene3D" id="3.30.9.10">
    <property type="entry name" value="D-Amino Acid Oxidase, subunit A, domain 2"/>
    <property type="match status" value="1"/>
</dbReference>
<dbReference type="GO" id="GO:0005737">
    <property type="term" value="C:cytoplasm"/>
    <property type="evidence" value="ECO:0007669"/>
    <property type="project" value="TreeGrafter"/>
</dbReference>
<dbReference type="Pfam" id="PF01266">
    <property type="entry name" value="DAO"/>
    <property type="match status" value="1"/>
</dbReference>
<dbReference type="STRING" id="1225564.AA309_25675"/>
<dbReference type="PATRIC" id="fig|1225564.3.peg.6708"/>
<dbReference type="InterPro" id="IPR036188">
    <property type="entry name" value="FAD/NAD-bd_sf"/>
</dbReference>
<organism evidence="3 4">
    <name type="scientific">Microvirga vignae</name>
    <dbReference type="NCBI Taxonomy" id="1225564"/>
    <lineage>
        <taxon>Bacteria</taxon>
        <taxon>Pseudomonadati</taxon>
        <taxon>Pseudomonadota</taxon>
        <taxon>Alphaproteobacteria</taxon>
        <taxon>Hyphomicrobiales</taxon>
        <taxon>Methylobacteriaceae</taxon>
        <taxon>Microvirga</taxon>
    </lineage>
</organism>
<dbReference type="Gene3D" id="3.50.50.60">
    <property type="entry name" value="FAD/NAD(P)-binding domain"/>
    <property type="match status" value="1"/>
</dbReference>
<keyword evidence="1" id="KW-0560">Oxidoreductase</keyword>
<dbReference type="EMBL" id="LCYG01000084">
    <property type="protein sequence ID" value="KLK90465.1"/>
    <property type="molecule type" value="Genomic_DNA"/>
</dbReference>
<reference evidence="3 4" key="1">
    <citation type="submission" date="2015-05" db="EMBL/GenBank/DDBJ databases">
        <title>Draft genome sequence of Microvirga vignae strain BR3299, a novel nitrogen fixing bacteria isolated from Brazil semi-aired region.</title>
        <authorList>
            <person name="Zilli J.E."/>
            <person name="Passos S.R."/>
            <person name="Leite J."/>
            <person name="Baldani J.I."/>
            <person name="Xavier G.R."/>
            <person name="Rumjaneck N.G."/>
            <person name="Simoes-Araujo J.L."/>
        </authorList>
    </citation>
    <scope>NUCLEOTIDE SEQUENCE [LARGE SCALE GENOMIC DNA]</scope>
    <source>
        <strain evidence="3 4">BR3299</strain>
    </source>
</reference>
<dbReference type="GO" id="GO:0016491">
    <property type="term" value="F:oxidoreductase activity"/>
    <property type="evidence" value="ECO:0007669"/>
    <property type="project" value="UniProtKB-KW"/>
</dbReference>
<evidence type="ECO:0000313" key="3">
    <source>
        <dbReference type="EMBL" id="KLK90465.1"/>
    </source>
</evidence>
<dbReference type="SUPFAM" id="SSF51905">
    <property type="entry name" value="FAD/NAD(P)-binding domain"/>
    <property type="match status" value="1"/>
</dbReference>
<dbReference type="RefSeq" id="WP_047191857.1">
    <property type="nucleotide sequence ID" value="NZ_LCYG01000084.1"/>
</dbReference>
<sequence length="378" mass="40923">MTQNSKTVSEAEIAVIGGGLVGSATAYGLAQRGARVLVLDEGDIAYRASRGNFALVWVQSKGLGMSEYAAWTKTSAEQWSTLAKSLRDETDIDVAHHQPGGFMLCLSEAELEARINAMRRLHNQPRMVQYPYEILDHDETKRRLPAIGPDVVGSVFCPLDGHVNSLRLFRALHLAMARSGVSYRPNSHVESIKPDRDGFLIDGPWGQVRVQKVVLAAGLGNARLGPMVGLHAPVRPSKGQVIVTEKAAPFLHHPIVTVRQTDEGGVMIGDSQEDLGFDTVVTPPVISLMAQRAVRMFPLLAGLNVVRTWSALRVMSPDGFPIYDQSQSYPGAFVVTCHSGVTLAANHALTLAHHILEGTLPASLEAFSSRRFHVSSAA</sequence>
<evidence type="ECO:0000313" key="4">
    <source>
        <dbReference type="Proteomes" id="UP000035489"/>
    </source>
</evidence>
<dbReference type="OrthoDB" id="6949587at2"/>
<dbReference type="AlphaFoldDB" id="A0A0H1R5G1"/>
<accession>A0A0H1R5G1</accession>
<dbReference type="Proteomes" id="UP000035489">
    <property type="component" value="Unassembled WGS sequence"/>
</dbReference>
<evidence type="ECO:0000256" key="1">
    <source>
        <dbReference type="ARBA" id="ARBA00023002"/>
    </source>
</evidence>
<feature type="domain" description="FAD dependent oxidoreductase" evidence="2">
    <location>
        <begin position="13"/>
        <end position="352"/>
    </location>
</feature>
<dbReference type="InterPro" id="IPR006076">
    <property type="entry name" value="FAD-dep_OxRdtase"/>
</dbReference>
<dbReference type="PANTHER" id="PTHR13847">
    <property type="entry name" value="SARCOSINE DEHYDROGENASE-RELATED"/>
    <property type="match status" value="1"/>
</dbReference>
<dbReference type="PANTHER" id="PTHR13847:SF287">
    <property type="entry name" value="FAD-DEPENDENT OXIDOREDUCTASE DOMAIN-CONTAINING PROTEIN 1"/>
    <property type="match status" value="1"/>
</dbReference>
<gene>
    <name evidence="3" type="ORF">AA309_25675</name>
</gene>
<name>A0A0H1R5G1_9HYPH</name>
<dbReference type="SUPFAM" id="SSF54373">
    <property type="entry name" value="FAD-linked reductases, C-terminal domain"/>
    <property type="match status" value="1"/>
</dbReference>
<proteinExistence type="predicted"/>
<protein>
    <submittedName>
        <fullName evidence="3">FAD-dependent oxidoreductase</fullName>
    </submittedName>
</protein>
<comment type="caution">
    <text evidence="3">The sequence shown here is derived from an EMBL/GenBank/DDBJ whole genome shotgun (WGS) entry which is preliminary data.</text>
</comment>